<evidence type="ECO:0000313" key="6">
    <source>
        <dbReference type="Proteomes" id="UP001239445"/>
    </source>
</evidence>
<protein>
    <submittedName>
        <fullName evidence="5">Fungal-specific transcription factor domain-containing protein</fullName>
    </submittedName>
</protein>
<feature type="domain" description="Zn(2)-C6 fungal-type" evidence="4">
    <location>
        <begin position="41"/>
        <end position="70"/>
    </location>
</feature>
<dbReference type="Pfam" id="PF00172">
    <property type="entry name" value="Zn_clus"/>
    <property type="match status" value="1"/>
</dbReference>
<proteinExistence type="predicted"/>
<dbReference type="PANTHER" id="PTHR46910:SF39">
    <property type="entry name" value="ZN(II)2CYS6 TRANSCRIPTION FACTOR (EUROFUNG)"/>
    <property type="match status" value="1"/>
</dbReference>
<organism evidence="5 6">
    <name type="scientific">Echria macrotheca</name>
    <dbReference type="NCBI Taxonomy" id="438768"/>
    <lineage>
        <taxon>Eukaryota</taxon>
        <taxon>Fungi</taxon>
        <taxon>Dikarya</taxon>
        <taxon>Ascomycota</taxon>
        <taxon>Pezizomycotina</taxon>
        <taxon>Sordariomycetes</taxon>
        <taxon>Sordariomycetidae</taxon>
        <taxon>Sordariales</taxon>
        <taxon>Schizotheciaceae</taxon>
        <taxon>Echria</taxon>
    </lineage>
</organism>
<dbReference type="PROSITE" id="PS50048">
    <property type="entry name" value="ZN2_CY6_FUNGAL_2"/>
    <property type="match status" value="1"/>
</dbReference>
<dbReference type="CDD" id="cd12148">
    <property type="entry name" value="fungal_TF_MHR"/>
    <property type="match status" value="1"/>
</dbReference>
<gene>
    <name evidence="5" type="ORF">QBC47DRAFT_373406</name>
</gene>
<dbReference type="InterPro" id="IPR007219">
    <property type="entry name" value="XnlR_reg_dom"/>
</dbReference>
<feature type="region of interest" description="Disordered" evidence="3">
    <location>
        <begin position="658"/>
        <end position="693"/>
    </location>
</feature>
<evidence type="ECO:0000256" key="1">
    <source>
        <dbReference type="ARBA" id="ARBA00022723"/>
    </source>
</evidence>
<evidence type="ECO:0000256" key="2">
    <source>
        <dbReference type="ARBA" id="ARBA00023242"/>
    </source>
</evidence>
<keyword evidence="6" id="KW-1185">Reference proteome</keyword>
<dbReference type="EMBL" id="MU839828">
    <property type="protein sequence ID" value="KAK1759988.1"/>
    <property type="molecule type" value="Genomic_DNA"/>
</dbReference>
<name>A0AAJ0FE42_9PEZI</name>
<dbReference type="Pfam" id="PF04082">
    <property type="entry name" value="Fungal_trans"/>
    <property type="match status" value="1"/>
</dbReference>
<evidence type="ECO:0000256" key="3">
    <source>
        <dbReference type="SAM" id="MobiDB-lite"/>
    </source>
</evidence>
<evidence type="ECO:0000259" key="4">
    <source>
        <dbReference type="PROSITE" id="PS50048"/>
    </source>
</evidence>
<dbReference type="PANTHER" id="PTHR46910">
    <property type="entry name" value="TRANSCRIPTION FACTOR PDR1"/>
    <property type="match status" value="1"/>
</dbReference>
<dbReference type="CDD" id="cd00067">
    <property type="entry name" value="GAL4"/>
    <property type="match status" value="1"/>
</dbReference>
<dbReference type="GO" id="GO:0008270">
    <property type="term" value="F:zinc ion binding"/>
    <property type="evidence" value="ECO:0007669"/>
    <property type="project" value="InterPro"/>
</dbReference>
<dbReference type="SUPFAM" id="SSF57701">
    <property type="entry name" value="Zn2/Cys6 DNA-binding domain"/>
    <property type="match status" value="1"/>
</dbReference>
<dbReference type="InterPro" id="IPR050987">
    <property type="entry name" value="AtrR-like"/>
</dbReference>
<reference evidence="5" key="1">
    <citation type="submission" date="2023-06" db="EMBL/GenBank/DDBJ databases">
        <title>Genome-scale phylogeny and comparative genomics of the fungal order Sordariales.</title>
        <authorList>
            <consortium name="Lawrence Berkeley National Laboratory"/>
            <person name="Hensen N."/>
            <person name="Bonometti L."/>
            <person name="Westerberg I."/>
            <person name="Brannstrom I.O."/>
            <person name="Guillou S."/>
            <person name="Cros-Aarteil S."/>
            <person name="Calhoun S."/>
            <person name="Haridas S."/>
            <person name="Kuo A."/>
            <person name="Mondo S."/>
            <person name="Pangilinan J."/>
            <person name="Riley R."/>
            <person name="Labutti K."/>
            <person name="Andreopoulos B."/>
            <person name="Lipzen A."/>
            <person name="Chen C."/>
            <person name="Yanf M."/>
            <person name="Daum C."/>
            <person name="Ng V."/>
            <person name="Clum A."/>
            <person name="Steindorff A."/>
            <person name="Ohm R."/>
            <person name="Martin F."/>
            <person name="Silar P."/>
            <person name="Natvig D."/>
            <person name="Lalanne C."/>
            <person name="Gautier V."/>
            <person name="Ament-Velasquez S.L."/>
            <person name="Kruys A."/>
            <person name="Hutchinson M.I."/>
            <person name="Powell A.J."/>
            <person name="Barry K."/>
            <person name="Miller A.N."/>
            <person name="Grigoriev I.V."/>
            <person name="Debuchy R."/>
            <person name="Gladieux P."/>
            <person name="Thoren M.H."/>
            <person name="Johannesson H."/>
        </authorList>
    </citation>
    <scope>NUCLEOTIDE SEQUENCE</scope>
    <source>
        <strain evidence="5">PSN4</strain>
    </source>
</reference>
<dbReference type="GO" id="GO:0006351">
    <property type="term" value="P:DNA-templated transcription"/>
    <property type="evidence" value="ECO:0007669"/>
    <property type="project" value="InterPro"/>
</dbReference>
<sequence length="719" mass="79492">MPSYLNKDLSSKRSKAALERLPVNPRRKKVSPDERKRVATACNQCNVRRIKCTGNQPCAQCAASKRDCKYPELLAKATVIKRELDKLVREHLTLKRRLGLIPELGPGLDSIKEAIGEPESQIAACPFSHLHADGGAPAPLEVELMVVDDYAESSTGGKMLVDGDGTYRFHGNTSGATFLDTIKDFVSTSAALLSEENTLYFQTVGSYQTLDSRPMILPPDQEVDPLDVPPPAQAVTMLNDVRRALTDGNGSYLCGGILYWPLGDLDSVLASIGRGQSPRQLALFHAAFAYATLLKGSGSQSRVEGQCGEMFYARARKLLGNPLDVHLYSMKDVPALTLLALYHIEGNRRDSASAFLSAAMNICRMHGVERGSSADPIEQRSFWTLYILDRWLSCLMGRIPSIWDEAIKLPLPRDIRGLPPAAGLKANVELSYISNFIVHSSYRGGLSVFGEDQKQDLPDGVQEAQRLLRRWKELIPNDMVLRMSEDLDSSEPVEGYENLDRALCSLHMAYNQLVILTIRPAFLSAVRKGVAAGFLGGPIFLVGDFGAYNHLRECAQAARANLFLGQWLVDFQYKLTLQDLHHVFNAAVIIAMYQMIFLNMRTKDTERISFALRVFDVEKKTGNEYAVDCYKVLYHISGLIGKLRPTIHCDWPQDSSAGTPAPLMSSDGTDLATGSESPEQMETRPSPPPVSLQARQQLEDWKNVADMALYSDGGCMLDK</sequence>
<dbReference type="SMART" id="SM00066">
    <property type="entry name" value="GAL4"/>
    <property type="match status" value="1"/>
</dbReference>
<accession>A0AAJ0FE42</accession>
<keyword evidence="1" id="KW-0479">Metal-binding</keyword>
<comment type="caution">
    <text evidence="5">The sequence shown here is derived from an EMBL/GenBank/DDBJ whole genome shotgun (WGS) entry which is preliminary data.</text>
</comment>
<dbReference type="AlphaFoldDB" id="A0AAJ0FE42"/>
<feature type="compositionally biased region" description="Polar residues" evidence="3">
    <location>
        <begin position="666"/>
        <end position="680"/>
    </location>
</feature>
<dbReference type="InterPro" id="IPR036864">
    <property type="entry name" value="Zn2-C6_fun-type_DNA-bd_sf"/>
</dbReference>
<dbReference type="Proteomes" id="UP001239445">
    <property type="component" value="Unassembled WGS sequence"/>
</dbReference>
<keyword evidence="2" id="KW-0539">Nucleus</keyword>
<dbReference type="InterPro" id="IPR001138">
    <property type="entry name" value="Zn2Cys6_DnaBD"/>
</dbReference>
<dbReference type="GO" id="GO:0003677">
    <property type="term" value="F:DNA binding"/>
    <property type="evidence" value="ECO:0007669"/>
    <property type="project" value="InterPro"/>
</dbReference>
<dbReference type="SMART" id="SM00906">
    <property type="entry name" value="Fungal_trans"/>
    <property type="match status" value="1"/>
</dbReference>
<dbReference type="Gene3D" id="4.10.240.10">
    <property type="entry name" value="Zn(2)-C6 fungal-type DNA-binding domain"/>
    <property type="match status" value="1"/>
</dbReference>
<evidence type="ECO:0000313" key="5">
    <source>
        <dbReference type="EMBL" id="KAK1759988.1"/>
    </source>
</evidence>
<dbReference type="GO" id="GO:0000981">
    <property type="term" value="F:DNA-binding transcription factor activity, RNA polymerase II-specific"/>
    <property type="evidence" value="ECO:0007669"/>
    <property type="project" value="InterPro"/>
</dbReference>